<dbReference type="EC" id="3.1.26.4" evidence="6 14"/>
<keyword evidence="19" id="KW-1185">Reference proteome</keyword>
<reference evidence="18 19" key="1">
    <citation type="submission" date="2020-12" db="EMBL/GenBank/DDBJ databases">
        <title>Revised draft genomes of Rhodomicrobium vannielii ATCC 17100 and Rhodomicrobium udaipurense JA643.</title>
        <authorList>
            <person name="Conners E.M."/>
            <person name="Davenport E.J."/>
            <person name="Bose A."/>
        </authorList>
    </citation>
    <scope>NUCLEOTIDE SEQUENCE [LARGE SCALE GENOMIC DNA]</scope>
    <source>
        <strain evidence="18 19">JA643</strain>
    </source>
</reference>
<dbReference type="GO" id="GO:0003723">
    <property type="term" value="F:RNA binding"/>
    <property type="evidence" value="ECO:0007669"/>
    <property type="project" value="UniProtKB-UniRule"/>
</dbReference>
<dbReference type="PANTHER" id="PTHR10954:SF18">
    <property type="entry name" value="RIBONUCLEASE HII"/>
    <property type="match status" value="1"/>
</dbReference>
<dbReference type="InterPro" id="IPR012337">
    <property type="entry name" value="RNaseH-like_sf"/>
</dbReference>
<dbReference type="HAMAP" id="MF_00052_B">
    <property type="entry name" value="RNase_HII_B"/>
    <property type="match status" value="1"/>
</dbReference>
<dbReference type="GO" id="GO:0043137">
    <property type="term" value="P:DNA replication, removal of RNA primer"/>
    <property type="evidence" value="ECO:0007669"/>
    <property type="project" value="TreeGrafter"/>
</dbReference>
<dbReference type="EMBL" id="JAEMUK010000083">
    <property type="protein sequence ID" value="MBJ7544970.1"/>
    <property type="molecule type" value="Genomic_DNA"/>
</dbReference>
<sequence>MRKGATGKSVGIAVWTLDCTSVAVHEQPMPPRTTQKPTRRPDLALQRKYGGLIAGVDEAGRGPWAGPVVAAAVIFHGKPPAGINDSKKLAPAERENLFSKIFAAAHVGIGIAPVGLIDEINIYHATHRAMCDAIEALAFAPNAALIDGNRCPKLDIPSEALVSGDALSISIAAASIIAKVTRDRMMTELASTFPPYRWERNKGYGTADHASALGEHGVTLHHRRSFRPVWERLMMESAA</sequence>
<dbReference type="GO" id="GO:0005737">
    <property type="term" value="C:cytoplasm"/>
    <property type="evidence" value="ECO:0007669"/>
    <property type="project" value="UniProtKB-SubCell"/>
</dbReference>
<evidence type="ECO:0000256" key="7">
    <source>
        <dbReference type="ARBA" id="ARBA00019179"/>
    </source>
</evidence>
<evidence type="ECO:0000256" key="9">
    <source>
        <dbReference type="ARBA" id="ARBA00022722"/>
    </source>
</evidence>
<accession>A0A8I1GJ73</accession>
<evidence type="ECO:0000256" key="8">
    <source>
        <dbReference type="ARBA" id="ARBA00022490"/>
    </source>
</evidence>
<keyword evidence="9 14" id="KW-0540">Nuclease</keyword>
<comment type="subcellular location">
    <subcellularLocation>
        <location evidence="4 14">Cytoplasm</location>
    </subcellularLocation>
</comment>
<evidence type="ECO:0000256" key="6">
    <source>
        <dbReference type="ARBA" id="ARBA00012180"/>
    </source>
</evidence>
<keyword evidence="10 14" id="KW-0479">Metal-binding</keyword>
<dbReference type="CDD" id="cd07182">
    <property type="entry name" value="RNase_HII_bacteria_HII_like"/>
    <property type="match status" value="1"/>
</dbReference>
<comment type="catalytic activity">
    <reaction evidence="1 14 15 16">
        <text>Endonucleolytic cleavage to 5'-phosphomonoester.</text>
        <dbReference type="EC" id="3.1.26.4"/>
    </reaction>
</comment>
<comment type="similarity">
    <text evidence="5 14 16">Belongs to the RNase HII family.</text>
</comment>
<comment type="cofactor">
    <cofactor evidence="2">
        <name>Mg(2+)</name>
        <dbReference type="ChEBI" id="CHEBI:18420"/>
    </cofactor>
</comment>
<name>A0A8I1GJ73_9HYPH</name>
<evidence type="ECO:0000259" key="17">
    <source>
        <dbReference type="PROSITE" id="PS51975"/>
    </source>
</evidence>
<feature type="binding site" evidence="14 15">
    <location>
        <position position="147"/>
    </location>
    <ligand>
        <name>a divalent metal cation</name>
        <dbReference type="ChEBI" id="CHEBI:60240"/>
    </ligand>
</feature>
<evidence type="ECO:0000256" key="3">
    <source>
        <dbReference type="ARBA" id="ARBA00004065"/>
    </source>
</evidence>
<dbReference type="Pfam" id="PF01351">
    <property type="entry name" value="RNase_HII"/>
    <property type="match status" value="1"/>
</dbReference>
<feature type="domain" description="RNase H type-2" evidence="17">
    <location>
        <begin position="51"/>
        <end position="238"/>
    </location>
</feature>
<keyword evidence="11 14" id="KW-0255">Endonuclease</keyword>
<evidence type="ECO:0000256" key="11">
    <source>
        <dbReference type="ARBA" id="ARBA00022759"/>
    </source>
</evidence>
<evidence type="ECO:0000256" key="4">
    <source>
        <dbReference type="ARBA" id="ARBA00004496"/>
    </source>
</evidence>
<dbReference type="InterPro" id="IPR022898">
    <property type="entry name" value="RNase_HII"/>
</dbReference>
<comment type="function">
    <text evidence="3 14 16">Endonuclease that specifically degrades the RNA of RNA-DNA hybrids.</text>
</comment>
<dbReference type="GO" id="GO:0006298">
    <property type="term" value="P:mismatch repair"/>
    <property type="evidence" value="ECO:0007669"/>
    <property type="project" value="TreeGrafter"/>
</dbReference>
<dbReference type="AlphaFoldDB" id="A0A8I1GJ73"/>
<dbReference type="SUPFAM" id="SSF53098">
    <property type="entry name" value="Ribonuclease H-like"/>
    <property type="match status" value="1"/>
</dbReference>
<dbReference type="InterPro" id="IPR001352">
    <property type="entry name" value="RNase_HII/HIII"/>
</dbReference>
<keyword evidence="13 14" id="KW-0464">Manganese</keyword>
<evidence type="ECO:0000256" key="10">
    <source>
        <dbReference type="ARBA" id="ARBA00022723"/>
    </source>
</evidence>
<keyword evidence="12 14" id="KW-0378">Hydrolase</keyword>
<evidence type="ECO:0000256" key="5">
    <source>
        <dbReference type="ARBA" id="ARBA00007383"/>
    </source>
</evidence>
<evidence type="ECO:0000256" key="15">
    <source>
        <dbReference type="PROSITE-ProRule" id="PRU01319"/>
    </source>
</evidence>
<dbReference type="GO" id="GO:0032299">
    <property type="term" value="C:ribonuclease H2 complex"/>
    <property type="evidence" value="ECO:0007669"/>
    <property type="project" value="TreeGrafter"/>
</dbReference>
<feature type="binding site" evidence="14 15">
    <location>
        <position position="57"/>
    </location>
    <ligand>
        <name>a divalent metal cation</name>
        <dbReference type="ChEBI" id="CHEBI:60240"/>
    </ligand>
</feature>
<evidence type="ECO:0000313" key="19">
    <source>
        <dbReference type="Proteomes" id="UP000623250"/>
    </source>
</evidence>
<dbReference type="InterPro" id="IPR036397">
    <property type="entry name" value="RNaseH_sf"/>
</dbReference>
<evidence type="ECO:0000256" key="12">
    <source>
        <dbReference type="ARBA" id="ARBA00022801"/>
    </source>
</evidence>
<gene>
    <name evidence="14" type="primary">rnhB</name>
    <name evidence="18" type="ORF">JDN41_15555</name>
</gene>
<evidence type="ECO:0000256" key="13">
    <source>
        <dbReference type="ARBA" id="ARBA00023211"/>
    </source>
</evidence>
<evidence type="ECO:0000256" key="14">
    <source>
        <dbReference type="HAMAP-Rule" id="MF_00052"/>
    </source>
</evidence>
<comment type="cofactor">
    <cofactor evidence="14 15">
        <name>Mn(2+)</name>
        <dbReference type="ChEBI" id="CHEBI:29035"/>
    </cofactor>
    <cofactor evidence="14 15">
        <name>Mg(2+)</name>
        <dbReference type="ChEBI" id="CHEBI:18420"/>
    </cofactor>
    <text evidence="14 15">Manganese or magnesium. Binds 1 divalent metal ion per monomer in the absence of substrate. May bind a second metal ion after substrate binding.</text>
</comment>
<feature type="binding site" evidence="14 15">
    <location>
        <position position="58"/>
    </location>
    <ligand>
        <name>a divalent metal cation</name>
        <dbReference type="ChEBI" id="CHEBI:60240"/>
    </ligand>
</feature>
<dbReference type="GO" id="GO:0004523">
    <property type="term" value="F:RNA-DNA hybrid ribonuclease activity"/>
    <property type="evidence" value="ECO:0007669"/>
    <property type="project" value="UniProtKB-UniRule"/>
</dbReference>
<dbReference type="Gene3D" id="3.30.420.10">
    <property type="entry name" value="Ribonuclease H-like superfamily/Ribonuclease H"/>
    <property type="match status" value="1"/>
</dbReference>
<dbReference type="InterPro" id="IPR024567">
    <property type="entry name" value="RNase_HII/HIII_dom"/>
</dbReference>
<dbReference type="NCBIfam" id="NF000595">
    <property type="entry name" value="PRK00015.1-3"/>
    <property type="match status" value="1"/>
</dbReference>
<protein>
    <recommendedName>
        <fullName evidence="7 14">Ribonuclease HII</fullName>
        <shortName evidence="14">RNase HII</shortName>
        <ecNumber evidence="6 14">3.1.26.4</ecNumber>
    </recommendedName>
</protein>
<evidence type="ECO:0000256" key="16">
    <source>
        <dbReference type="RuleBase" id="RU003515"/>
    </source>
</evidence>
<dbReference type="PROSITE" id="PS51975">
    <property type="entry name" value="RNASE_H_2"/>
    <property type="match status" value="1"/>
</dbReference>
<organism evidence="18 19">
    <name type="scientific">Rhodomicrobium udaipurense</name>
    <dbReference type="NCBI Taxonomy" id="1202716"/>
    <lineage>
        <taxon>Bacteria</taxon>
        <taxon>Pseudomonadati</taxon>
        <taxon>Pseudomonadota</taxon>
        <taxon>Alphaproteobacteria</taxon>
        <taxon>Hyphomicrobiales</taxon>
        <taxon>Hyphomicrobiaceae</taxon>
        <taxon>Rhodomicrobium</taxon>
    </lineage>
</organism>
<dbReference type="PANTHER" id="PTHR10954">
    <property type="entry name" value="RIBONUCLEASE H2 SUBUNIT A"/>
    <property type="match status" value="1"/>
</dbReference>
<dbReference type="GO" id="GO:0030145">
    <property type="term" value="F:manganese ion binding"/>
    <property type="evidence" value="ECO:0007669"/>
    <property type="project" value="UniProtKB-UniRule"/>
</dbReference>
<evidence type="ECO:0000313" key="18">
    <source>
        <dbReference type="EMBL" id="MBJ7544970.1"/>
    </source>
</evidence>
<evidence type="ECO:0000256" key="1">
    <source>
        <dbReference type="ARBA" id="ARBA00000077"/>
    </source>
</evidence>
<dbReference type="Proteomes" id="UP000623250">
    <property type="component" value="Unassembled WGS sequence"/>
</dbReference>
<comment type="caution">
    <text evidence="18">The sequence shown here is derived from an EMBL/GenBank/DDBJ whole genome shotgun (WGS) entry which is preliminary data.</text>
</comment>
<evidence type="ECO:0000256" key="2">
    <source>
        <dbReference type="ARBA" id="ARBA00001946"/>
    </source>
</evidence>
<keyword evidence="8 14" id="KW-0963">Cytoplasm</keyword>
<proteinExistence type="inferred from homology"/>